<dbReference type="EMBL" id="FNIZ01000005">
    <property type="protein sequence ID" value="SDO49825.1"/>
    <property type="molecule type" value="Genomic_DNA"/>
</dbReference>
<sequence length="174" mass="19408">MQIRAEQKEDFPTIELVILKAFENAEMSDQTEHQLVGRLRDSDAYIPELSLVAEEKYEILGHIMLTKISIGEEESVKSLALAPVSVLPSYQNQGIGKSLTEHSLEKARELGYESVIVLGHPGYYSKFGFQPASQYGITAPFEVPDEAFMALELKRGALEKVSGTVHYSPEFSQE</sequence>
<dbReference type="Pfam" id="PF00583">
    <property type="entry name" value="Acetyltransf_1"/>
    <property type="match status" value="1"/>
</dbReference>
<dbReference type="PROSITE" id="PS51186">
    <property type="entry name" value="GNAT"/>
    <property type="match status" value="1"/>
</dbReference>
<gene>
    <name evidence="2" type="ORF">SAMN05421677_105194</name>
</gene>
<name>A0A1H0K1F9_HALAD</name>
<dbReference type="RefSeq" id="WP_089651842.1">
    <property type="nucleotide sequence ID" value="NZ_FNIZ01000005.1"/>
</dbReference>
<keyword evidence="2" id="KW-0808">Transferase</keyword>
<dbReference type="GO" id="GO:0016747">
    <property type="term" value="F:acyltransferase activity, transferring groups other than amino-acyl groups"/>
    <property type="evidence" value="ECO:0007669"/>
    <property type="project" value="InterPro"/>
</dbReference>
<dbReference type="Gene3D" id="3.40.630.30">
    <property type="match status" value="1"/>
</dbReference>
<dbReference type="Proteomes" id="UP000198860">
    <property type="component" value="Unassembled WGS sequence"/>
</dbReference>
<evidence type="ECO:0000259" key="1">
    <source>
        <dbReference type="PROSITE" id="PS51186"/>
    </source>
</evidence>
<keyword evidence="3" id="KW-1185">Reference proteome</keyword>
<evidence type="ECO:0000313" key="2">
    <source>
        <dbReference type="EMBL" id="SDO49825.1"/>
    </source>
</evidence>
<evidence type="ECO:0000313" key="3">
    <source>
        <dbReference type="Proteomes" id="UP000198860"/>
    </source>
</evidence>
<accession>A0A1H0K1F9</accession>
<dbReference type="OrthoDB" id="9797178at2"/>
<dbReference type="SUPFAM" id="SSF55729">
    <property type="entry name" value="Acyl-CoA N-acyltransferases (Nat)"/>
    <property type="match status" value="1"/>
</dbReference>
<organism evidence="2 3">
    <name type="scientific">Halobacillus aidingensis</name>
    <dbReference type="NCBI Taxonomy" id="240303"/>
    <lineage>
        <taxon>Bacteria</taxon>
        <taxon>Bacillati</taxon>
        <taxon>Bacillota</taxon>
        <taxon>Bacilli</taxon>
        <taxon>Bacillales</taxon>
        <taxon>Bacillaceae</taxon>
        <taxon>Halobacillus</taxon>
    </lineage>
</organism>
<dbReference type="InterPro" id="IPR000182">
    <property type="entry name" value="GNAT_dom"/>
</dbReference>
<dbReference type="InterPro" id="IPR016181">
    <property type="entry name" value="Acyl_CoA_acyltransferase"/>
</dbReference>
<dbReference type="STRING" id="240303.SAMN05421677_105194"/>
<dbReference type="CDD" id="cd04301">
    <property type="entry name" value="NAT_SF"/>
    <property type="match status" value="1"/>
</dbReference>
<proteinExistence type="predicted"/>
<reference evidence="3" key="1">
    <citation type="submission" date="2016-10" db="EMBL/GenBank/DDBJ databases">
        <authorList>
            <person name="Varghese N."/>
            <person name="Submissions S."/>
        </authorList>
    </citation>
    <scope>NUCLEOTIDE SEQUENCE [LARGE SCALE GENOMIC DNA]</scope>
    <source>
        <strain evidence="3">CGMCC 1.3703</strain>
    </source>
</reference>
<dbReference type="AlphaFoldDB" id="A0A1H0K1F9"/>
<protein>
    <submittedName>
        <fullName evidence="2">Predicted N-acetyltransferase YhbS</fullName>
    </submittedName>
</protein>
<feature type="domain" description="N-acetyltransferase" evidence="1">
    <location>
        <begin position="1"/>
        <end position="154"/>
    </location>
</feature>